<dbReference type="Gene3D" id="2.60.40.10">
    <property type="entry name" value="Immunoglobulins"/>
    <property type="match status" value="1"/>
</dbReference>
<gene>
    <name evidence="2" type="ORF">ENG67_00560</name>
</gene>
<accession>A0A7C0XA78</accession>
<dbReference type="NCBIfam" id="TIGR04183">
    <property type="entry name" value="Por_Secre_tail"/>
    <property type="match status" value="1"/>
</dbReference>
<keyword evidence="1" id="KW-0732">Signal</keyword>
<dbReference type="AlphaFoldDB" id="A0A7C0XA78"/>
<reference evidence="2" key="1">
    <citation type="journal article" date="2020" name="mSystems">
        <title>Genome- and Community-Level Interaction Insights into Carbon Utilization and Element Cycling Functions of Hydrothermarchaeota in Hydrothermal Sediment.</title>
        <authorList>
            <person name="Zhou Z."/>
            <person name="Liu Y."/>
            <person name="Xu W."/>
            <person name="Pan J."/>
            <person name="Luo Z.H."/>
            <person name="Li M."/>
        </authorList>
    </citation>
    <scope>NUCLEOTIDE SEQUENCE [LARGE SCALE GENOMIC DNA]</scope>
    <source>
        <strain evidence="2">HyVt-237</strain>
    </source>
</reference>
<name>A0A7C0XA78_UNCW3</name>
<organism evidence="2">
    <name type="scientific">candidate division WOR-3 bacterium</name>
    <dbReference type="NCBI Taxonomy" id="2052148"/>
    <lineage>
        <taxon>Bacteria</taxon>
        <taxon>Bacteria division WOR-3</taxon>
    </lineage>
</organism>
<protein>
    <submittedName>
        <fullName evidence="2">Omp28-related outer membrane protein</fullName>
    </submittedName>
</protein>
<dbReference type="Proteomes" id="UP000885931">
    <property type="component" value="Unassembled WGS sequence"/>
</dbReference>
<proteinExistence type="predicted"/>
<dbReference type="InterPro" id="IPR021615">
    <property type="entry name" value="Omp28"/>
</dbReference>
<dbReference type="Pfam" id="PF11551">
    <property type="entry name" value="Omp28"/>
    <property type="match status" value="1"/>
</dbReference>
<sequence>MRKVLGMVVILLTISSARLMAADRYVLAEMVTNTGCPYCPPADNQLDYLAEYFGDRLVVIRYHAWWPSSGDPFYQANTGENTARIQYYNVTYTPHCFFDGIVDGTSNYSAWQMMIQNRMNEPSPLTIDLVVDYNPQSREGSVMATIHNEDDSPYNNVKLRFCITESDIEYTAPNGETEHNYVMRDYFPDVNGITVDIPAGETIVDTAYFTLSPSWEDGNCQVVVFVQNDGTREIYQSAWAWVNPNPALAFSRFRVEDLNGGDGDYLPEPGEEVDLYVALKNTGREDATSANATIYTDDEYFTVTTASASYGAIPIGGSTEPTTPFSIQISSSAPYGYMGWINIDMELPNGVTYTDSFLVLIDSTAGFFDDCESGEQFWQHAGFSDFWHLTELRCVSPTHSWYNGIEESNVYNNNANCALYMPDYILIGRDALLTFNHWYAIQENADFAYLEIDNGHGWEVYGTWTGTSEGWEAETLDLSGYAGSPLKMRFHFTSDGYGVDEGWYIDDISFGVSTSVEENPGAGNDRKPVTASIGGRDLTIAFELDNPALLDLSIYDVSGRPVLKKQLHGKEGTNRLHLGEMITGKGHSGVYFVIIEKGNETLLSRKLILFNH</sequence>
<feature type="chain" id="PRO_5028184366" evidence="1">
    <location>
        <begin position="22"/>
        <end position="612"/>
    </location>
</feature>
<comment type="caution">
    <text evidence="2">The sequence shown here is derived from an EMBL/GenBank/DDBJ whole genome shotgun (WGS) entry which is preliminary data.</text>
</comment>
<dbReference type="SUPFAM" id="SSF52833">
    <property type="entry name" value="Thioredoxin-like"/>
    <property type="match status" value="1"/>
</dbReference>
<evidence type="ECO:0000313" key="2">
    <source>
        <dbReference type="EMBL" id="HDM89684.1"/>
    </source>
</evidence>
<dbReference type="InterPro" id="IPR026444">
    <property type="entry name" value="Secre_tail"/>
</dbReference>
<dbReference type="EMBL" id="DRBW01000021">
    <property type="protein sequence ID" value="HDM89684.1"/>
    <property type="molecule type" value="Genomic_DNA"/>
</dbReference>
<dbReference type="InterPro" id="IPR036249">
    <property type="entry name" value="Thioredoxin-like_sf"/>
</dbReference>
<evidence type="ECO:0000256" key="1">
    <source>
        <dbReference type="SAM" id="SignalP"/>
    </source>
</evidence>
<dbReference type="InterPro" id="IPR013783">
    <property type="entry name" value="Ig-like_fold"/>
</dbReference>
<feature type="signal peptide" evidence="1">
    <location>
        <begin position="1"/>
        <end position="21"/>
    </location>
</feature>